<dbReference type="InterPro" id="IPR020946">
    <property type="entry name" value="Flavin_mOase-like"/>
</dbReference>
<keyword evidence="2" id="KW-0285">Flavoprotein</keyword>
<dbReference type="EMBL" id="MU854548">
    <property type="protein sequence ID" value="KAK4033164.1"/>
    <property type="molecule type" value="Genomic_DNA"/>
</dbReference>
<comment type="similarity">
    <text evidence="1">Belongs to the FMO family.</text>
</comment>
<evidence type="ECO:0000256" key="2">
    <source>
        <dbReference type="ARBA" id="ARBA00022630"/>
    </source>
</evidence>
<dbReference type="InterPro" id="IPR050346">
    <property type="entry name" value="FMO-like"/>
</dbReference>
<evidence type="ECO:0000256" key="5">
    <source>
        <dbReference type="ARBA" id="ARBA00023002"/>
    </source>
</evidence>
<keyword evidence="3" id="KW-0274">FAD</keyword>
<dbReference type="GO" id="GO:0050661">
    <property type="term" value="F:NADP binding"/>
    <property type="evidence" value="ECO:0007669"/>
    <property type="project" value="InterPro"/>
</dbReference>
<gene>
    <name evidence="7" type="ORF">C8A01DRAFT_50209</name>
</gene>
<keyword evidence="4" id="KW-0521">NADP</keyword>
<evidence type="ECO:0000313" key="7">
    <source>
        <dbReference type="EMBL" id="KAK4033164.1"/>
    </source>
</evidence>
<dbReference type="GO" id="GO:0050660">
    <property type="term" value="F:flavin adenine dinucleotide binding"/>
    <property type="evidence" value="ECO:0007669"/>
    <property type="project" value="InterPro"/>
</dbReference>
<dbReference type="Pfam" id="PF01266">
    <property type="entry name" value="DAO"/>
    <property type="match status" value="1"/>
</dbReference>
<organism evidence="7 8">
    <name type="scientific">Parachaetomium inaequale</name>
    <dbReference type="NCBI Taxonomy" id="2588326"/>
    <lineage>
        <taxon>Eukaryota</taxon>
        <taxon>Fungi</taxon>
        <taxon>Dikarya</taxon>
        <taxon>Ascomycota</taxon>
        <taxon>Pezizomycotina</taxon>
        <taxon>Sordariomycetes</taxon>
        <taxon>Sordariomycetidae</taxon>
        <taxon>Sordariales</taxon>
        <taxon>Chaetomiaceae</taxon>
        <taxon>Parachaetomium</taxon>
    </lineage>
</organism>
<keyword evidence="8" id="KW-1185">Reference proteome</keyword>
<reference evidence="8" key="1">
    <citation type="journal article" date="2023" name="Mol. Phylogenet. Evol.">
        <title>Genome-scale phylogeny and comparative genomics of the fungal order Sordariales.</title>
        <authorList>
            <person name="Hensen N."/>
            <person name="Bonometti L."/>
            <person name="Westerberg I."/>
            <person name="Brannstrom I.O."/>
            <person name="Guillou S."/>
            <person name="Cros-Aarteil S."/>
            <person name="Calhoun S."/>
            <person name="Haridas S."/>
            <person name="Kuo A."/>
            <person name="Mondo S."/>
            <person name="Pangilinan J."/>
            <person name="Riley R."/>
            <person name="LaButti K."/>
            <person name="Andreopoulos B."/>
            <person name="Lipzen A."/>
            <person name="Chen C."/>
            <person name="Yan M."/>
            <person name="Daum C."/>
            <person name="Ng V."/>
            <person name="Clum A."/>
            <person name="Steindorff A."/>
            <person name="Ohm R.A."/>
            <person name="Martin F."/>
            <person name="Silar P."/>
            <person name="Natvig D.O."/>
            <person name="Lalanne C."/>
            <person name="Gautier V."/>
            <person name="Ament-Velasquez S.L."/>
            <person name="Kruys A."/>
            <person name="Hutchinson M.I."/>
            <person name="Powell A.J."/>
            <person name="Barry K."/>
            <person name="Miller A.N."/>
            <person name="Grigoriev I.V."/>
            <person name="Debuchy R."/>
            <person name="Gladieux P."/>
            <person name="Hiltunen Thoren M."/>
            <person name="Johannesson H."/>
        </authorList>
    </citation>
    <scope>NUCLEOTIDE SEQUENCE [LARGE SCALE GENOMIC DNA]</scope>
    <source>
        <strain evidence="8">CBS 284.82</strain>
    </source>
</reference>
<dbReference type="PANTHER" id="PTHR23023">
    <property type="entry name" value="DIMETHYLANILINE MONOOXYGENASE"/>
    <property type="match status" value="1"/>
</dbReference>
<evidence type="ECO:0000259" key="6">
    <source>
        <dbReference type="Pfam" id="PF01266"/>
    </source>
</evidence>
<evidence type="ECO:0000313" key="8">
    <source>
        <dbReference type="Proteomes" id="UP001303115"/>
    </source>
</evidence>
<dbReference type="Gene3D" id="3.50.50.60">
    <property type="entry name" value="FAD/NAD(P)-binding domain"/>
    <property type="match status" value="2"/>
</dbReference>
<protein>
    <recommendedName>
        <fullName evidence="6">FAD dependent oxidoreductase domain-containing protein</fullName>
    </recommendedName>
</protein>
<dbReference type="GO" id="GO:0004499">
    <property type="term" value="F:N,N-dimethylaniline monooxygenase activity"/>
    <property type="evidence" value="ECO:0007669"/>
    <property type="project" value="InterPro"/>
</dbReference>
<accession>A0AAN6SMJ9</accession>
<keyword evidence="5" id="KW-0560">Oxidoreductase</keyword>
<dbReference type="InterPro" id="IPR036188">
    <property type="entry name" value="FAD/NAD-bd_sf"/>
</dbReference>
<dbReference type="PRINTS" id="PR00370">
    <property type="entry name" value="FMOXYGENASE"/>
</dbReference>
<dbReference type="InterPro" id="IPR000960">
    <property type="entry name" value="Flavin_mOase"/>
</dbReference>
<proteinExistence type="inferred from homology"/>
<dbReference type="Pfam" id="PF00743">
    <property type="entry name" value="FMO-like"/>
    <property type="match status" value="2"/>
</dbReference>
<dbReference type="AlphaFoldDB" id="A0AAN6SMJ9"/>
<dbReference type="Proteomes" id="UP001303115">
    <property type="component" value="Unassembled WGS sequence"/>
</dbReference>
<name>A0AAN6SMJ9_9PEZI</name>
<dbReference type="SUPFAM" id="SSF51905">
    <property type="entry name" value="FAD/NAD(P)-binding domain"/>
    <property type="match status" value="2"/>
</dbReference>
<feature type="domain" description="FAD dependent oxidoreductase" evidence="6">
    <location>
        <begin position="19"/>
        <end position="53"/>
    </location>
</feature>
<comment type="caution">
    <text evidence="7">The sequence shown here is derived from an EMBL/GenBank/DDBJ whole genome shotgun (WGS) entry which is preliminary data.</text>
</comment>
<evidence type="ECO:0000256" key="1">
    <source>
        <dbReference type="ARBA" id="ARBA00009183"/>
    </source>
</evidence>
<evidence type="ECO:0000256" key="4">
    <source>
        <dbReference type="ARBA" id="ARBA00022857"/>
    </source>
</evidence>
<evidence type="ECO:0000256" key="3">
    <source>
        <dbReference type="ARBA" id="ARBA00022827"/>
    </source>
</evidence>
<dbReference type="PIRSF" id="PIRSF000332">
    <property type="entry name" value="FMO"/>
    <property type="match status" value="1"/>
</dbReference>
<sequence>MSLPVPNHQAPTFGPGRTVAVVGAGISGVCAAGHLIKQGLQVTVFERSSIAGGVWHYDGRVPEDPAYPSNTPSRGDYQVSRPGEFAYATPPPENSAAAGDATEIRSSPTAMDLEVQFSPPGPCYAGLKNNVPTYLMASTLGLWPEGIEPFVSQKYLEEYIQLLAKDHGVDAVTLFHTRVDQVQKTPDGTAWEIRSVTLERGYAGPRLTEQISRFDLVVVASGHYNMPRIPDIQGLAEWKASYPGRVIHSKQYRSSETYRGQNVLVIGAGVSAMDICRELDGVATKTYQSVRGGKFDLPASLLPQDVVRVPEIARFEPKSAAARENGQLGDKAPVPGFMVLKDGRVLEDIHRVVLATGYITSYPFLPQFHSDNTPSTAAGEDLVVTADGEMAHNLHRDIFYINDPTLAFVGVPYYVATFSLFDFQAQAVARVFAGKARLPSREEMRREYEERVEEKGLGRGFHSLHAPGLEIAYVQELVDWWKRGYDELKAKTTALFKLSKNGEGSEEE</sequence>
<dbReference type="InterPro" id="IPR006076">
    <property type="entry name" value="FAD-dep_OxRdtase"/>
</dbReference>